<dbReference type="Gene3D" id="1.10.8.10">
    <property type="entry name" value="DNA helicase RuvA subunit, C-terminal domain"/>
    <property type="match status" value="1"/>
</dbReference>
<keyword evidence="3 6" id="KW-0251">Elongation factor</keyword>
<dbReference type="CDD" id="cd14275">
    <property type="entry name" value="UBA_EF-Ts"/>
    <property type="match status" value="1"/>
</dbReference>
<dbReference type="NCBIfam" id="TIGR00116">
    <property type="entry name" value="tsf"/>
    <property type="match status" value="1"/>
</dbReference>
<dbReference type="EMBL" id="JANILD010000005">
    <property type="protein sequence ID" value="MCQ9304097.1"/>
    <property type="molecule type" value="Genomic_DNA"/>
</dbReference>
<comment type="subcellular location">
    <subcellularLocation>
        <location evidence="6 8">Cytoplasm</location>
    </subcellularLocation>
</comment>
<comment type="similarity">
    <text evidence="1 6 7">Belongs to the EF-Ts family.</text>
</comment>
<accession>A0AAW5LPG2</accession>
<dbReference type="InterPro" id="IPR009060">
    <property type="entry name" value="UBA-like_sf"/>
</dbReference>
<feature type="region of interest" description="Involved in Mg(2+) ion dislocation from EF-Tu" evidence="6">
    <location>
        <begin position="80"/>
        <end position="83"/>
    </location>
</feature>
<comment type="caution">
    <text evidence="10">The sequence shown here is derived from an EMBL/GenBank/DDBJ whole genome shotgun (WGS) entry which is preliminary data.</text>
</comment>
<dbReference type="PROSITE" id="PS01126">
    <property type="entry name" value="EF_TS_1"/>
    <property type="match status" value="1"/>
</dbReference>
<reference evidence="10" key="1">
    <citation type="submission" date="2022-07" db="EMBL/GenBank/DDBJ databases">
        <title>Bacterial species isolated from the porcine tonsil microbiota.</title>
        <authorList>
            <person name="Oliveira I.M.F."/>
        </authorList>
    </citation>
    <scope>NUCLEOTIDE SEQUENCE</scope>
    <source>
        <strain evidence="10">8QC2O2</strain>
    </source>
</reference>
<evidence type="ECO:0000256" key="6">
    <source>
        <dbReference type="HAMAP-Rule" id="MF_00050"/>
    </source>
</evidence>
<dbReference type="Pfam" id="PF00889">
    <property type="entry name" value="EF_TS"/>
    <property type="match status" value="1"/>
</dbReference>
<evidence type="ECO:0000313" key="11">
    <source>
        <dbReference type="Proteomes" id="UP001204068"/>
    </source>
</evidence>
<keyword evidence="4 6" id="KW-0648">Protein biosynthesis</keyword>
<dbReference type="GO" id="GO:0003746">
    <property type="term" value="F:translation elongation factor activity"/>
    <property type="evidence" value="ECO:0007669"/>
    <property type="project" value="UniProtKB-UniRule"/>
</dbReference>
<evidence type="ECO:0000256" key="8">
    <source>
        <dbReference type="RuleBase" id="RU000643"/>
    </source>
</evidence>
<dbReference type="FunFam" id="1.10.286.20:FF:000001">
    <property type="entry name" value="Elongation factor Ts"/>
    <property type="match status" value="1"/>
</dbReference>
<dbReference type="InterPro" id="IPR001816">
    <property type="entry name" value="Transl_elong_EFTs/EF1B"/>
</dbReference>
<evidence type="ECO:0000256" key="4">
    <source>
        <dbReference type="ARBA" id="ARBA00022917"/>
    </source>
</evidence>
<dbReference type="AlphaFoldDB" id="A0AAW5LPG2"/>
<dbReference type="SUPFAM" id="SSF46934">
    <property type="entry name" value="UBA-like"/>
    <property type="match status" value="1"/>
</dbReference>
<evidence type="ECO:0000256" key="3">
    <source>
        <dbReference type="ARBA" id="ARBA00022768"/>
    </source>
</evidence>
<dbReference type="InterPro" id="IPR036402">
    <property type="entry name" value="EF-Ts_dimer_sf"/>
</dbReference>
<gene>
    <name evidence="6 10" type="primary">tsf</name>
    <name evidence="10" type="ORF">NQ032_10850</name>
</gene>
<dbReference type="InterPro" id="IPR014039">
    <property type="entry name" value="Transl_elong_EFTs/EF1B_dimer"/>
</dbReference>
<evidence type="ECO:0000313" key="10">
    <source>
        <dbReference type="EMBL" id="MCQ9304097.1"/>
    </source>
</evidence>
<dbReference type="PROSITE" id="PS01127">
    <property type="entry name" value="EF_TS_2"/>
    <property type="match status" value="1"/>
</dbReference>
<evidence type="ECO:0000259" key="9">
    <source>
        <dbReference type="Pfam" id="PF00889"/>
    </source>
</evidence>
<keyword evidence="6" id="KW-0963">Cytoplasm</keyword>
<comment type="function">
    <text evidence="5 6 7">Associates with the EF-Tu.GDP complex and induces the exchange of GDP to GTP. It remains bound to the aminoacyl-tRNA.EF-Tu.GTP complex up to the GTP hydrolysis stage on the ribosome.</text>
</comment>
<evidence type="ECO:0000256" key="2">
    <source>
        <dbReference type="ARBA" id="ARBA00016956"/>
    </source>
</evidence>
<dbReference type="PANTHER" id="PTHR11741">
    <property type="entry name" value="ELONGATION FACTOR TS"/>
    <property type="match status" value="1"/>
</dbReference>
<dbReference type="InterPro" id="IPR018101">
    <property type="entry name" value="Transl_elong_Ts_CS"/>
</dbReference>
<dbReference type="RefSeq" id="WP_171992080.1">
    <property type="nucleotide sequence ID" value="NZ_CAJVGN010000001.1"/>
</dbReference>
<dbReference type="HAMAP" id="MF_00050">
    <property type="entry name" value="EF_Ts"/>
    <property type="match status" value="1"/>
</dbReference>
<sequence>MMAISAKLVKELREKTGAGMMDCKKALTETDGDIDKAVDYLREKGIAKAAKKADRIAAEGTTFVASKGNDAVILELNSETDFVARNEGFQNLVKEMADHILDVKPADVDALNASKLANGQTVEEKMNEAISTIGEKLTLRRFTLKTKTDNDSFGEYLHMGGRIGVLTVVEGSTNEEAAKDVAMHIAALNPKFVSRDQVSDEELAHEKEILKQQALNEGKPENIVEKMVEGRMRKYLEEICAVDQAFVKNPDQTVAEFLKTDGGVLVDFVRYEVGEGIEKRSDNFADEVKGQMKGN</sequence>
<proteinExistence type="inferred from homology"/>
<dbReference type="Gene3D" id="1.10.286.20">
    <property type="match status" value="1"/>
</dbReference>
<evidence type="ECO:0000256" key="5">
    <source>
        <dbReference type="ARBA" id="ARBA00025453"/>
    </source>
</evidence>
<protein>
    <recommendedName>
        <fullName evidence="2 6">Elongation factor Ts</fullName>
        <shortName evidence="6">EF-Ts</shortName>
    </recommendedName>
</protein>
<dbReference type="FunFam" id="1.10.8.10:FF:000001">
    <property type="entry name" value="Elongation factor Ts"/>
    <property type="match status" value="1"/>
</dbReference>
<dbReference type="GO" id="GO:0005737">
    <property type="term" value="C:cytoplasm"/>
    <property type="evidence" value="ECO:0007669"/>
    <property type="project" value="UniProtKB-SubCell"/>
</dbReference>
<name>A0AAW5LPG2_MAMSC</name>
<organism evidence="10 11">
    <name type="scientific">Mammaliicoccus sciuri</name>
    <name type="common">Staphylococcus sciuri</name>
    <dbReference type="NCBI Taxonomy" id="1296"/>
    <lineage>
        <taxon>Bacteria</taxon>
        <taxon>Bacillati</taxon>
        <taxon>Bacillota</taxon>
        <taxon>Bacilli</taxon>
        <taxon>Bacillales</taxon>
        <taxon>Staphylococcaceae</taxon>
        <taxon>Mammaliicoccus</taxon>
    </lineage>
</organism>
<dbReference type="Proteomes" id="UP001204068">
    <property type="component" value="Unassembled WGS sequence"/>
</dbReference>
<evidence type="ECO:0000256" key="7">
    <source>
        <dbReference type="RuleBase" id="RU000642"/>
    </source>
</evidence>
<feature type="domain" description="Translation elongation factor EFTs/EF1B dimerisation" evidence="9">
    <location>
        <begin position="71"/>
        <end position="275"/>
    </location>
</feature>
<dbReference type="PANTHER" id="PTHR11741:SF0">
    <property type="entry name" value="ELONGATION FACTOR TS, MITOCHONDRIAL"/>
    <property type="match status" value="1"/>
</dbReference>
<dbReference type="SUPFAM" id="SSF54713">
    <property type="entry name" value="Elongation factor Ts (EF-Ts), dimerisation domain"/>
    <property type="match status" value="2"/>
</dbReference>
<dbReference type="Gene3D" id="3.30.479.20">
    <property type="entry name" value="Elongation factor Ts, dimerisation domain"/>
    <property type="match status" value="2"/>
</dbReference>
<dbReference type="GeneID" id="48593080"/>
<evidence type="ECO:0000256" key="1">
    <source>
        <dbReference type="ARBA" id="ARBA00005532"/>
    </source>
</evidence>